<evidence type="ECO:0000313" key="1">
    <source>
        <dbReference type="EMBL" id="KAF2483867.1"/>
    </source>
</evidence>
<dbReference type="AlphaFoldDB" id="A0A6A6PX67"/>
<dbReference type="InterPro" id="IPR053157">
    <property type="entry name" value="Sterol_Uptake_Regulator"/>
</dbReference>
<organism evidence="1 2">
    <name type="scientific">Neohortaea acidophila</name>
    <dbReference type="NCBI Taxonomy" id="245834"/>
    <lineage>
        <taxon>Eukaryota</taxon>
        <taxon>Fungi</taxon>
        <taxon>Dikarya</taxon>
        <taxon>Ascomycota</taxon>
        <taxon>Pezizomycotina</taxon>
        <taxon>Dothideomycetes</taxon>
        <taxon>Dothideomycetidae</taxon>
        <taxon>Mycosphaerellales</taxon>
        <taxon>Teratosphaeriaceae</taxon>
        <taxon>Neohortaea</taxon>
    </lineage>
</organism>
<dbReference type="RefSeq" id="XP_033590437.1">
    <property type="nucleotide sequence ID" value="XM_033729266.1"/>
</dbReference>
<dbReference type="Proteomes" id="UP000799767">
    <property type="component" value="Unassembled WGS sequence"/>
</dbReference>
<name>A0A6A6PX67_9PEZI</name>
<dbReference type="EMBL" id="MU001634">
    <property type="protein sequence ID" value="KAF2483867.1"/>
    <property type="molecule type" value="Genomic_DNA"/>
</dbReference>
<protein>
    <recommendedName>
        <fullName evidence="3">C6 finger domain protein</fullName>
    </recommendedName>
</protein>
<evidence type="ECO:0008006" key="3">
    <source>
        <dbReference type="Google" id="ProtNLM"/>
    </source>
</evidence>
<dbReference type="GO" id="GO:0001228">
    <property type="term" value="F:DNA-binding transcription activator activity, RNA polymerase II-specific"/>
    <property type="evidence" value="ECO:0007669"/>
    <property type="project" value="TreeGrafter"/>
</dbReference>
<sequence>MQHAALLTHVMTDPTLFELGDGIGEHFSNISFLLNEAQKAPFLMYQLLAFSARHLAFLHPESATSHLQQAVRLQTHGLALFNTATAAGYPVNEADATSILLFSVILGHHVLTDTLSARNYDGWGAFATSFGRCTSIQRGIPAVARSAWPSLLQTELHPILSGSSTIHSRAPQGSQCQAVLRWIESSPLSDEGQKEIYRVVLRYLQLGYDLLEDNGPVGGNKFRMVFSWPHLVPAEFSRWLEEGKPEALVIFIYYAVLLKRAKTLWPIQDAGDYNLDLAKDGLEPQWHYWIEAANGIQV</sequence>
<reference evidence="1" key="1">
    <citation type="journal article" date="2020" name="Stud. Mycol.">
        <title>101 Dothideomycetes genomes: a test case for predicting lifestyles and emergence of pathogens.</title>
        <authorList>
            <person name="Haridas S."/>
            <person name="Albert R."/>
            <person name="Binder M."/>
            <person name="Bloem J."/>
            <person name="Labutti K."/>
            <person name="Salamov A."/>
            <person name="Andreopoulos B."/>
            <person name="Baker S."/>
            <person name="Barry K."/>
            <person name="Bills G."/>
            <person name="Bluhm B."/>
            <person name="Cannon C."/>
            <person name="Castanera R."/>
            <person name="Culley D."/>
            <person name="Daum C."/>
            <person name="Ezra D."/>
            <person name="Gonzalez J."/>
            <person name="Henrissat B."/>
            <person name="Kuo A."/>
            <person name="Liang C."/>
            <person name="Lipzen A."/>
            <person name="Lutzoni F."/>
            <person name="Magnuson J."/>
            <person name="Mondo S."/>
            <person name="Nolan M."/>
            <person name="Ohm R."/>
            <person name="Pangilinan J."/>
            <person name="Park H.-J."/>
            <person name="Ramirez L."/>
            <person name="Alfaro M."/>
            <person name="Sun H."/>
            <person name="Tritt A."/>
            <person name="Yoshinaga Y."/>
            <person name="Zwiers L.-H."/>
            <person name="Turgeon B."/>
            <person name="Goodwin S."/>
            <person name="Spatafora J."/>
            <person name="Crous P."/>
            <person name="Grigoriev I."/>
        </authorList>
    </citation>
    <scope>NUCLEOTIDE SEQUENCE</scope>
    <source>
        <strain evidence="1">CBS 113389</strain>
    </source>
</reference>
<evidence type="ECO:0000313" key="2">
    <source>
        <dbReference type="Proteomes" id="UP000799767"/>
    </source>
</evidence>
<dbReference type="PANTHER" id="PTHR47784:SF4">
    <property type="entry name" value="ZN(II)2CYS6 TRANSCRIPTION FACTOR (EUROFUNG)"/>
    <property type="match status" value="1"/>
</dbReference>
<proteinExistence type="predicted"/>
<dbReference type="OrthoDB" id="4937900at2759"/>
<keyword evidence="2" id="KW-1185">Reference proteome</keyword>
<dbReference type="GeneID" id="54470268"/>
<dbReference type="PANTHER" id="PTHR47784">
    <property type="entry name" value="STEROL UPTAKE CONTROL PROTEIN 2"/>
    <property type="match status" value="1"/>
</dbReference>
<gene>
    <name evidence="1" type="ORF">BDY17DRAFT_117058</name>
</gene>
<accession>A0A6A6PX67</accession>